<gene>
    <name evidence="3" type="ORF">GJ744_005503</name>
</gene>
<keyword evidence="4" id="KW-1185">Reference proteome</keyword>
<evidence type="ECO:0000313" key="4">
    <source>
        <dbReference type="Proteomes" id="UP000606974"/>
    </source>
</evidence>
<dbReference type="Pfam" id="PF11160">
    <property type="entry name" value="Hva1_TUDOR"/>
    <property type="match status" value="1"/>
</dbReference>
<protein>
    <recommendedName>
        <fullName evidence="2">Hypervirulence associated protein TUDOR domain-containing protein</fullName>
    </recommendedName>
</protein>
<accession>A0A8H7E6B8</accession>
<evidence type="ECO:0000256" key="1">
    <source>
        <dbReference type="SAM" id="MobiDB-lite"/>
    </source>
</evidence>
<sequence>MSPSDDEVKDKTDAPINVSDEVSIKIRGGKREGEVEKIVKTDQEAEQEGVKNPPKVLFEDQHGHRVAHNPESLEKK</sequence>
<name>A0A8H7E6B8_9EURO</name>
<dbReference type="Proteomes" id="UP000606974">
    <property type="component" value="Unassembled WGS sequence"/>
</dbReference>
<dbReference type="InterPro" id="IPR021331">
    <property type="entry name" value="Hva1_TUDOR"/>
</dbReference>
<feature type="region of interest" description="Disordered" evidence="1">
    <location>
        <begin position="1"/>
        <end position="25"/>
    </location>
</feature>
<feature type="region of interest" description="Disordered" evidence="1">
    <location>
        <begin position="41"/>
        <end position="76"/>
    </location>
</feature>
<feature type="domain" description="Hypervirulence associated protein TUDOR" evidence="2">
    <location>
        <begin position="20"/>
        <end position="73"/>
    </location>
</feature>
<dbReference type="AlphaFoldDB" id="A0A8H7E6B8"/>
<proteinExistence type="predicted"/>
<dbReference type="OrthoDB" id="2138648at2759"/>
<organism evidence="3 4">
    <name type="scientific">Endocarpon pusillum</name>
    <dbReference type="NCBI Taxonomy" id="364733"/>
    <lineage>
        <taxon>Eukaryota</taxon>
        <taxon>Fungi</taxon>
        <taxon>Dikarya</taxon>
        <taxon>Ascomycota</taxon>
        <taxon>Pezizomycotina</taxon>
        <taxon>Eurotiomycetes</taxon>
        <taxon>Chaetothyriomycetidae</taxon>
        <taxon>Verrucariales</taxon>
        <taxon>Verrucariaceae</taxon>
        <taxon>Endocarpon</taxon>
    </lineage>
</organism>
<dbReference type="EMBL" id="JAACFV010000024">
    <property type="protein sequence ID" value="KAF7510957.1"/>
    <property type="molecule type" value="Genomic_DNA"/>
</dbReference>
<evidence type="ECO:0000313" key="3">
    <source>
        <dbReference type="EMBL" id="KAF7510957.1"/>
    </source>
</evidence>
<evidence type="ECO:0000259" key="2">
    <source>
        <dbReference type="Pfam" id="PF11160"/>
    </source>
</evidence>
<reference evidence="3" key="1">
    <citation type="submission" date="2020-02" db="EMBL/GenBank/DDBJ databases">
        <authorList>
            <person name="Palmer J.M."/>
        </authorList>
    </citation>
    <scope>NUCLEOTIDE SEQUENCE</scope>
    <source>
        <strain evidence="3">EPUS1.4</strain>
        <tissue evidence="3">Thallus</tissue>
    </source>
</reference>
<comment type="caution">
    <text evidence="3">The sequence shown here is derived from an EMBL/GenBank/DDBJ whole genome shotgun (WGS) entry which is preliminary data.</text>
</comment>
<feature type="compositionally biased region" description="Basic and acidic residues" evidence="1">
    <location>
        <begin position="1"/>
        <end position="13"/>
    </location>
</feature>
<dbReference type="Gene3D" id="2.30.30.1060">
    <property type="match status" value="1"/>
</dbReference>